<dbReference type="AlphaFoldDB" id="A0A9P7J397"/>
<dbReference type="RefSeq" id="XP_041164304.1">
    <property type="nucleotide sequence ID" value="XM_041295920.1"/>
</dbReference>
<evidence type="ECO:0000313" key="2">
    <source>
        <dbReference type="EMBL" id="KAG1800318.1"/>
    </source>
</evidence>
<protein>
    <submittedName>
        <fullName evidence="2">Uncharacterized protein</fullName>
    </submittedName>
</protein>
<comment type="caution">
    <text evidence="2">The sequence shown here is derived from an EMBL/GenBank/DDBJ whole genome shotgun (WGS) entry which is preliminary data.</text>
</comment>
<keyword evidence="1" id="KW-1133">Transmembrane helix</keyword>
<feature type="transmembrane region" description="Helical" evidence="1">
    <location>
        <begin position="12"/>
        <end position="28"/>
    </location>
</feature>
<name>A0A9P7J397_9AGAM</name>
<dbReference type="EMBL" id="JABBWE010000009">
    <property type="protein sequence ID" value="KAG1800318.1"/>
    <property type="molecule type" value="Genomic_DNA"/>
</dbReference>
<keyword evidence="3" id="KW-1185">Reference proteome</keyword>
<dbReference type="OrthoDB" id="10555782at2759"/>
<accession>A0A9P7J397</accession>
<gene>
    <name evidence="2" type="ORF">HD556DRAFT_1026722</name>
</gene>
<dbReference type="Proteomes" id="UP000719766">
    <property type="component" value="Unassembled WGS sequence"/>
</dbReference>
<sequence length="84" mass="9006">MEADPCATSSQISWTLAAFLIIQGCYIIERHSLRSIWSASALFVAENVTVALSKPIKVMIGMRALQAAGPISTILMSEPVSTIP</sequence>
<evidence type="ECO:0000313" key="3">
    <source>
        <dbReference type="Proteomes" id="UP000719766"/>
    </source>
</evidence>
<dbReference type="GeneID" id="64589684"/>
<organism evidence="2 3">
    <name type="scientific">Suillus plorans</name>
    <dbReference type="NCBI Taxonomy" id="116603"/>
    <lineage>
        <taxon>Eukaryota</taxon>
        <taxon>Fungi</taxon>
        <taxon>Dikarya</taxon>
        <taxon>Basidiomycota</taxon>
        <taxon>Agaricomycotina</taxon>
        <taxon>Agaricomycetes</taxon>
        <taxon>Agaricomycetidae</taxon>
        <taxon>Boletales</taxon>
        <taxon>Suillineae</taxon>
        <taxon>Suillaceae</taxon>
        <taxon>Suillus</taxon>
    </lineage>
</organism>
<evidence type="ECO:0000256" key="1">
    <source>
        <dbReference type="SAM" id="Phobius"/>
    </source>
</evidence>
<proteinExistence type="predicted"/>
<keyword evidence="1" id="KW-0472">Membrane</keyword>
<keyword evidence="1" id="KW-0812">Transmembrane</keyword>
<reference evidence="2" key="1">
    <citation type="journal article" date="2020" name="New Phytol.">
        <title>Comparative genomics reveals dynamic genome evolution in host specialist ectomycorrhizal fungi.</title>
        <authorList>
            <person name="Lofgren L.A."/>
            <person name="Nguyen N.H."/>
            <person name="Vilgalys R."/>
            <person name="Ruytinx J."/>
            <person name="Liao H.L."/>
            <person name="Branco S."/>
            <person name="Kuo A."/>
            <person name="LaButti K."/>
            <person name="Lipzen A."/>
            <person name="Andreopoulos W."/>
            <person name="Pangilinan J."/>
            <person name="Riley R."/>
            <person name="Hundley H."/>
            <person name="Na H."/>
            <person name="Barry K."/>
            <person name="Grigoriev I.V."/>
            <person name="Stajich J.E."/>
            <person name="Kennedy P.G."/>
        </authorList>
    </citation>
    <scope>NUCLEOTIDE SEQUENCE</scope>
    <source>
        <strain evidence="2">S12</strain>
    </source>
</reference>